<accession>A0A2T5C4N0</accession>
<dbReference type="Proteomes" id="UP000243525">
    <property type="component" value="Unassembled WGS sequence"/>
</dbReference>
<reference evidence="1 2" key="1">
    <citation type="submission" date="2018-04" db="EMBL/GenBank/DDBJ databases">
        <title>Genomic Encyclopedia of Archaeal and Bacterial Type Strains, Phase II (KMG-II): from individual species to whole genera.</title>
        <authorList>
            <person name="Goeker M."/>
        </authorList>
    </citation>
    <scope>NUCLEOTIDE SEQUENCE [LARGE SCALE GENOMIC DNA]</scope>
    <source>
        <strain evidence="1 2">DSM 28823</strain>
    </source>
</reference>
<dbReference type="EMBL" id="QAAD01000003">
    <property type="protein sequence ID" value="PTN09793.1"/>
    <property type="molecule type" value="Genomic_DNA"/>
</dbReference>
<sequence length="90" mass="10108">MYLPAVGRVSNRIWSALGTAPVAPLCPQSGDRIKSIRQDWFNSGESYKGLLVCTLKVPSTAFQCLFFSLLLLLNEQLCPTGRVFIFQQWL</sequence>
<gene>
    <name evidence="1" type="ORF">C8N47_10387</name>
</gene>
<comment type="caution">
    <text evidence="1">The sequence shown here is derived from an EMBL/GenBank/DDBJ whole genome shotgun (WGS) entry which is preliminary data.</text>
</comment>
<name>A0A2T5C4N0_9BACT</name>
<evidence type="ECO:0000313" key="1">
    <source>
        <dbReference type="EMBL" id="PTN09793.1"/>
    </source>
</evidence>
<evidence type="ECO:0000313" key="2">
    <source>
        <dbReference type="Proteomes" id="UP000243525"/>
    </source>
</evidence>
<proteinExistence type="predicted"/>
<keyword evidence="2" id="KW-1185">Reference proteome</keyword>
<dbReference type="AlphaFoldDB" id="A0A2T5C4N0"/>
<protein>
    <submittedName>
        <fullName evidence="1">Uncharacterized protein</fullName>
    </submittedName>
</protein>
<organism evidence="1 2">
    <name type="scientific">Mangrovibacterium marinum</name>
    <dbReference type="NCBI Taxonomy" id="1639118"/>
    <lineage>
        <taxon>Bacteria</taxon>
        <taxon>Pseudomonadati</taxon>
        <taxon>Bacteroidota</taxon>
        <taxon>Bacteroidia</taxon>
        <taxon>Marinilabiliales</taxon>
        <taxon>Prolixibacteraceae</taxon>
        <taxon>Mangrovibacterium</taxon>
    </lineage>
</organism>